<evidence type="ECO:0000256" key="2">
    <source>
        <dbReference type="ARBA" id="ARBA00004326"/>
    </source>
</evidence>
<keyword evidence="8" id="KW-0703">Sarcoplasmic reticulum</keyword>
<evidence type="ECO:0000256" key="21">
    <source>
        <dbReference type="SAM" id="Phobius"/>
    </source>
</evidence>
<evidence type="ECO:0000256" key="16">
    <source>
        <dbReference type="ARBA" id="ARBA00040915"/>
    </source>
</evidence>
<feature type="region of interest" description="Disordered" evidence="20">
    <location>
        <begin position="160"/>
        <end position="203"/>
    </location>
</feature>
<accession>A0A8D2LTY5</accession>
<dbReference type="Proteomes" id="UP000694545">
    <property type="component" value="Unplaced"/>
</dbReference>
<evidence type="ECO:0000256" key="20">
    <source>
        <dbReference type="SAM" id="MobiDB-lite"/>
    </source>
</evidence>
<comment type="subunit">
    <text evidence="19">Homotrimer; conformation seems to be controled by binding to diacylglycerol (DAG).</text>
</comment>
<reference evidence="22" key="2">
    <citation type="submission" date="2025-09" db="UniProtKB">
        <authorList>
            <consortium name="Ensembl"/>
        </authorList>
    </citation>
    <scope>IDENTIFICATION</scope>
</reference>
<dbReference type="GO" id="GO:0005267">
    <property type="term" value="F:potassium channel activity"/>
    <property type="evidence" value="ECO:0007669"/>
    <property type="project" value="UniProtKB-KW"/>
</dbReference>
<comment type="function">
    <text evidence="18">Intracellular monovalent cation channel required for maintenance of rapid intracellular calcium release. Acts as a potassium counter-ion channel that functions in synchronization with calcium release from intracellular stores. Opened by a change of voltage within the sarcoplasmic reticulum lumen.</text>
</comment>
<keyword evidence="10 21" id="KW-1133">Transmembrane helix</keyword>
<dbReference type="Ensembl" id="ENSVKKT00000028318.1">
    <property type="protein sequence ID" value="ENSVKKP00000027650.1"/>
    <property type="gene ID" value="ENSVKKG00000017952.1"/>
</dbReference>
<feature type="transmembrane region" description="Helical" evidence="21">
    <location>
        <begin position="118"/>
        <end position="135"/>
    </location>
</feature>
<organism evidence="22 23">
    <name type="scientific">Varanus komodoensis</name>
    <name type="common">Komodo dragon</name>
    <dbReference type="NCBI Taxonomy" id="61221"/>
    <lineage>
        <taxon>Eukaryota</taxon>
        <taxon>Metazoa</taxon>
        <taxon>Chordata</taxon>
        <taxon>Craniata</taxon>
        <taxon>Vertebrata</taxon>
        <taxon>Euteleostomi</taxon>
        <taxon>Lepidosauria</taxon>
        <taxon>Squamata</taxon>
        <taxon>Bifurcata</taxon>
        <taxon>Unidentata</taxon>
        <taxon>Episquamata</taxon>
        <taxon>Toxicofera</taxon>
        <taxon>Anguimorpha</taxon>
        <taxon>Paleoanguimorpha</taxon>
        <taxon>Varanoidea</taxon>
        <taxon>Varanidae</taxon>
        <taxon>Varanus</taxon>
    </lineage>
</organism>
<evidence type="ECO:0000256" key="17">
    <source>
        <dbReference type="ARBA" id="ARBA00043218"/>
    </source>
</evidence>
<evidence type="ECO:0000256" key="12">
    <source>
        <dbReference type="ARBA" id="ARBA00023136"/>
    </source>
</evidence>
<dbReference type="GeneID" id="123028776"/>
<dbReference type="AlphaFoldDB" id="A0A8D2LTY5"/>
<dbReference type="PANTHER" id="PTHR12454">
    <property type="entry name" value="TRIMERIC INTRACELLULAR CATION CHANNEL"/>
    <property type="match status" value="1"/>
</dbReference>
<proteinExistence type="inferred from homology"/>
<evidence type="ECO:0000256" key="8">
    <source>
        <dbReference type="ARBA" id="ARBA00022951"/>
    </source>
</evidence>
<keyword evidence="23" id="KW-1185">Reference proteome</keyword>
<keyword evidence="13" id="KW-0539">Nucleus</keyword>
<evidence type="ECO:0000256" key="14">
    <source>
        <dbReference type="ARBA" id="ARBA00023303"/>
    </source>
</evidence>
<dbReference type="GO" id="GO:0042802">
    <property type="term" value="F:identical protein binding"/>
    <property type="evidence" value="ECO:0007669"/>
    <property type="project" value="InterPro"/>
</dbReference>
<evidence type="ECO:0000313" key="23">
    <source>
        <dbReference type="Proteomes" id="UP000694545"/>
    </source>
</evidence>
<dbReference type="KEGG" id="vko:123028776"/>
<dbReference type="GO" id="GO:0031965">
    <property type="term" value="C:nuclear membrane"/>
    <property type="evidence" value="ECO:0007669"/>
    <property type="project" value="UniProtKB-SubCell"/>
</dbReference>
<comment type="catalytic activity">
    <reaction evidence="15">
        <text>K(+)(in) = K(+)(out)</text>
        <dbReference type="Rhea" id="RHEA:29463"/>
        <dbReference type="ChEBI" id="CHEBI:29103"/>
    </reaction>
</comment>
<dbReference type="PANTHER" id="PTHR12454:SF3">
    <property type="entry name" value="TRIMERIC INTRACELLULAR CATION CHANNEL TYPE A"/>
    <property type="match status" value="1"/>
</dbReference>
<evidence type="ECO:0000256" key="5">
    <source>
        <dbReference type="ARBA" id="ARBA00022538"/>
    </source>
</evidence>
<evidence type="ECO:0000256" key="15">
    <source>
        <dbReference type="ARBA" id="ARBA00034430"/>
    </source>
</evidence>
<protein>
    <recommendedName>
        <fullName evidence="16">Trimeric intracellular cation channel type A</fullName>
    </recommendedName>
    <alternativeName>
        <fullName evidence="17">Transmembrane protein 38A</fullName>
    </alternativeName>
</protein>
<evidence type="ECO:0000256" key="9">
    <source>
        <dbReference type="ARBA" id="ARBA00022958"/>
    </source>
</evidence>
<evidence type="ECO:0000256" key="3">
    <source>
        <dbReference type="ARBA" id="ARBA00005766"/>
    </source>
</evidence>
<evidence type="ECO:0000256" key="18">
    <source>
        <dbReference type="ARBA" id="ARBA00045286"/>
    </source>
</evidence>
<reference evidence="22" key="1">
    <citation type="submission" date="2025-08" db="UniProtKB">
        <authorList>
            <consortium name="Ensembl"/>
        </authorList>
    </citation>
    <scope>IDENTIFICATION</scope>
</reference>
<dbReference type="RefSeq" id="XP_044296931.1">
    <property type="nucleotide sequence ID" value="XM_044440996.1"/>
</dbReference>
<keyword evidence="4" id="KW-0813">Transport</keyword>
<evidence type="ECO:0000256" key="19">
    <source>
        <dbReference type="ARBA" id="ARBA00047059"/>
    </source>
</evidence>
<evidence type="ECO:0000256" key="1">
    <source>
        <dbReference type="ARBA" id="ARBA00004126"/>
    </source>
</evidence>
<sequence>MLLGGPSARELLGGAWGVAPHAGPAWGWHLGSGIHPRAGYLKGGLLQAPAHPISPWWEVLLQGNSSEETGRAAPHAGAPSGVAHGLWNPLPCSPSKASLYGALLFTLQQARWLPISKATLIFFFTLFMVVCKVFMTATHSHGSPFAPLEGLLCPVLFGSAPEGPPHEPPPPRAGAHEPPPSPPAKFREDLNEGTRKRKAKKAE</sequence>
<comment type="subcellular location">
    <subcellularLocation>
        <location evidence="1">Nucleus membrane</location>
    </subcellularLocation>
    <subcellularLocation>
        <location evidence="2">Sarcoplasmic reticulum membrane</location>
        <topology evidence="2">Multi-pass membrane protein</topology>
    </subcellularLocation>
</comment>
<evidence type="ECO:0000256" key="10">
    <source>
        <dbReference type="ARBA" id="ARBA00022989"/>
    </source>
</evidence>
<evidence type="ECO:0000256" key="11">
    <source>
        <dbReference type="ARBA" id="ARBA00023065"/>
    </source>
</evidence>
<comment type="similarity">
    <text evidence="3">Belongs to the TMEM38 family.</text>
</comment>
<gene>
    <name evidence="22" type="primary">LOC123028776</name>
</gene>
<dbReference type="GO" id="GO:0033017">
    <property type="term" value="C:sarcoplasmic reticulum membrane"/>
    <property type="evidence" value="ECO:0007669"/>
    <property type="project" value="UniProtKB-SubCell"/>
</dbReference>
<evidence type="ECO:0000256" key="7">
    <source>
        <dbReference type="ARBA" id="ARBA00022826"/>
    </source>
</evidence>
<keyword evidence="6 21" id="KW-0812">Transmembrane</keyword>
<keyword evidence="14" id="KW-0407">Ion channel</keyword>
<keyword evidence="5" id="KW-0633">Potassium transport</keyword>
<dbReference type="Pfam" id="PF05197">
    <property type="entry name" value="TRIC"/>
    <property type="match status" value="1"/>
</dbReference>
<keyword evidence="11" id="KW-0406">Ion transport</keyword>
<dbReference type="OrthoDB" id="195817at2759"/>
<name>A0A8D2LTY5_VARKO</name>
<keyword evidence="12 21" id="KW-0472">Membrane</keyword>
<dbReference type="InterPro" id="IPR007866">
    <property type="entry name" value="TRIC_channel"/>
</dbReference>
<feature type="compositionally biased region" description="Basic and acidic residues" evidence="20">
    <location>
        <begin position="185"/>
        <end position="194"/>
    </location>
</feature>
<evidence type="ECO:0000256" key="4">
    <source>
        <dbReference type="ARBA" id="ARBA00022448"/>
    </source>
</evidence>
<evidence type="ECO:0000256" key="13">
    <source>
        <dbReference type="ARBA" id="ARBA00023242"/>
    </source>
</evidence>
<feature type="compositionally biased region" description="Pro residues" evidence="20">
    <location>
        <begin position="162"/>
        <end position="183"/>
    </location>
</feature>
<evidence type="ECO:0000256" key="6">
    <source>
        <dbReference type="ARBA" id="ARBA00022692"/>
    </source>
</evidence>
<keyword evidence="9" id="KW-0630">Potassium</keyword>
<evidence type="ECO:0000313" key="22">
    <source>
        <dbReference type="Ensembl" id="ENSVKKP00000027650.1"/>
    </source>
</evidence>
<keyword evidence="7" id="KW-0631">Potassium channel</keyword>